<dbReference type="CDD" id="cd00067">
    <property type="entry name" value="GAL4"/>
    <property type="match status" value="1"/>
</dbReference>
<proteinExistence type="predicted"/>
<dbReference type="PANTHER" id="PTHR47431">
    <property type="entry name" value="ZN(II)2CYS6 TRANSCRIPTION FACTOR (EUROFUNG)-RELATED"/>
    <property type="match status" value="1"/>
</dbReference>
<dbReference type="PROSITE" id="PS00463">
    <property type="entry name" value="ZN2_CY6_FUNGAL_1"/>
    <property type="match status" value="1"/>
</dbReference>
<gene>
    <name evidence="3" type="ORF">VFPPC_18211</name>
</gene>
<dbReference type="GeneID" id="33937059"/>
<evidence type="ECO:0000313" key="4">
    <source>
        <dbReference type="Proteomes" id="UP000078397"/>
    </source>
</evidence>
<dbReference type="EMBL" id="LSBJ02000008">
    <property type="protein sequence ID" value="OWT42651.1"/>
    <property type="molecule type" value="Genomic_DNA"/>
</dbReference>
<dbReference type="InterPro" id="IPR036864">
    <property type="entry name" value="Zn2-C6_fun-type_DNA-bd_sf"/>
</dbReference>
<dbReference type="SUPFAM" id="SSF57701">
    <property type="entry name" value="Zn2/Cys6 DNA-binding domain"/>
    <property type="match status" value="1"/>
</dbReference>
<feature type="domain" description="Zn(2)-C6 fungal-type" evidence="2">
    <location>
        <begin position="11"/>
        <end position="40"/>
    </location>
</feature>
<evidence type="ECO:0000256" key="1">
    <source>
        <dbReference type="ARBA" id="ARBA00023242"/>
    </source>
</evidence>
<dbReference type="Gene3D" id="4.10.240.10">
    <property type="entry name" value="Zn(2)-C6 fungal-type DNA-binding domain"/>
    <property type="match status" value="1"/>
</dbReference>
<evidence type="ECO:0000259" key="2">
    <source>
        <dbReference type="PROSITE" id="PS50048"/>
    </source>
</evidence>
<dbReference type="SMART" id="SM00066">
    <property type="entry name" value="GAL4"/>
    <property type="match status" value="1"/>
</dbReference>
<dbReference type="STRING" id="1380566.A0A219APM0"/>
<dbReference type="GO" id="GO:0000981">
    <property type="term" value="F:DNA-binding transcription factor activity, RNA polymerase II-specific"/>
    <property type="evidence" value="ECO:0007669"/>
    <property type="project" value="InterPro"/>
</dbReference>
<protein>
    <submittedName>
        <fullName evidence="3">Fungal zn(2)-Cys(6) binuclear cluster domain-containing protein</fullName>
    </submittedName>
</protein>
<evidence type="ECO:0000313" key="3">
    <source>
        <dbReference type="EMBL" id="OWT42651.1"/>
    </source>
</evidence>
<dbReference type="PANTHER" id="PTHR47431:SF1">
    <property type="entry name" value="ZN(II)2CYS6 TRANSCRIPTION FACTOR (EUROFUNG)"/>
    <property type="match status" value="1"/>
</dbReference>
<keyword evidence="1" id="KW-0539">Nucleus</keyword>
<dbReference type="RefSeq" id="XP_022285137.1">
    <property type="nucleotide sequence ID" value="XM_022429860.1"/>
</dbReference>
<name>A0A219APM0_METCM</name>
<dbReference type="Pfam" id="PF00172">
    <property type="entry name" value="Zn_clus"/>
    <property type="match status" value="1"/>
</dbReference>
<dbReference type="AlphaFoldDB" id="A0A219APM0"/>
<sequence>MRDRRKPTHNACVLCRAKRIKCDGGRPCSMCVGRDIDCQYIERQWEPKRNLVLEAQRLRSQVQRRDRVLSELANTSRALQVVQWLHDGRSIDDIYQYLVTYVDTAKATKQQTNCQFYNMSSSGWQNQNPTENGPWHAVARLSQDQTIGSKADLRSSVSDNIPASDAAIRPSEPTSVFPLNTGEHISPLHAEEISCQ</sequence>
<keyword evidence="4" id="KW-1185">Reference proteome</keyword>
<organism evidence="3 4">
    <name type="scientific">Pochonia chlamydosporia 170</name>
    <dbReference type="NCBI Taxonomy" id="1380566"/>
    <lineage>
        <taxon>Eukaryota</taxon>
        <taxon>Fungi</taxon>
        <taxon>Dikarya</taxon>
        <taxon>Ascomycota</taxon>
        <taxon>Pezizomycotina</taxon>
        <taxon>Sordariomycetes</taxon>
        <taxon>Hypocreomycetidae</taxon>
        <taxon>Hypocreales</taxon>
        <taxon>Clavicipitaceae</taxon>
        <taxon>Pochonia</taxon>
    </lineage>
</organism>
<dbReference type="GO" id="GO:0008270">
    <property type="term" value="F:zinc ion binding"/>
    <property type="evidence" value="ECO:0007669"/>
    <property type="project" value="InterPro"/>
</dbReference>
<dbReference type="KEGG" id="pchm:VFPPC_18211"/>
<reference evidence="3 4" key="1">
    <citation type="journal article" date="2016" name="PLoS Pathog.">
        <title>Biosynthesis of antibiotic leucinostatins in bio-control fungus Purpureocillium lilacinum and their inhibition on phytophthora revealed by genome mining.</title>
        <authorList>
            <person name="Wang G."/>
            <person name="Liu Z."/>
            <person name="Lin R."/>
            <person name="Li E."/>
            <person name="Mao Z."/>
            <person name="Ling J."/>
            <person name="Yang Y."/>
            <person name="Yin W.B."/>
            <person name="Xie B."/>
        </authorList>
    </citation>
    <scope>NUCLEOTIDE SEQUENCE [LARGE SCALE GENOMIC DNA]</scope>
    <source>
        <strain evidence="3">170</strain>
    </source>
</reference>
<dbReference type="PROSITE" id="PS50048">
    <property type="entry name" value="ZN2_CY6_FUNGAL_2"/>
    <property type="match status" value="1"/>
</dbReference>
<dbReference type="Proteomes" id="UP000078397">
    <property type="component" value="Unassembled WGS sequence"/>
</dbReference>
<dbReference type="InterPro" id="IPR001138">
    <property type="entry name" value="Zn2Cys6_DnaBD"/>
</dbReference>
<dbReference type="OrthoDB" id="2283488at2759"/>
<comment type="caution">
    <text evidence="3">The sequence shown here is derived from an EMBL/GenBank/DDBJ whole genome shotgun (WGS) entry which is preliminary data.</text>
</comment>
<accession>A0A219APM0</accession>